<feature type="compositionally biased region" description="Low complexity" evidence="1">
    <location>
        <begin position="61"/>
        <end position="90"/>
    </location>
</feature>
<comment type="caution">
    <text evidence="2">The sequence shown here is derived from an EMBL/GenBank/DDBJ whole genome shotgun (WGS) entry which is preliminary data.</text>
</comment>
<protein>
    <submittedName>
        <fullName evidence="2">Uncharacterized protein</fullName>
    </submittedName>
</protein>
<proteinExistence type="predicted"/>
<evidence type="ECO:0000256" key="1">
    <source>
        <dbReference type="SAM" id="MobiDB-lite"/>
    </source>
</evidence>
<dbReference type="AlphaFoldDB" id="A0A813GT85"/>
<gene>
    <name evidence="2" type="ORF">PGLA1383_LOCUS45088</name>
    <name evidence="3" type="ORF">PGLA1383_LOCUS45091</name>
</gene>
<reference evidence="2" key="1">
    <citation type="submission" date="2021-02" db="EMBL/GenBank/DDBJ databases">
        <authorList>
            <person name="Dougan E. K."/>
            <person name="Rhodes N."/>
            <person name="Thang M."/>
            <person name="Chan C."/>
        </authorList>
    </citation>
    <scope>NUCLEOTIDE SEQUENCE</scope>
</reference>
<evidence type="ECO:0000313" key="4">
    <source>
        <dbReference type="Proteomes" id="UP000654075"/>
    </source>
</evidence>
<keyword evidence="4" id="KW-1185">Reference proteome</keyword>
<dbReference type="EMBL" id="CAJNNV010029402">
    <property type="protein sequence ID" value="CAE8628449.1"/>
    <property type="molecule type" value="Genomic_DNA"/>
</dbReference>
<dbReference type="Proteomes" id="UP000654075">
    <property type="component" value="Unassembled WGS sequence"/>
</dbReference>
<sequence>MQQQMALPSATINNKPLNNNHTMQIAQLTAIPKPNIKTNIGNKEGKGDSNNGPTMKQGWISATSGASMAGSGASGASVAGSAASGASVAGRTQSRWKGRSHLLPGQQC</sequence>
<feature type="region of interest" description="Disordered" evidence="1">
    <location>
        <begin position="34"/>
        <end position="108"/>
    </location>
</feature>
<name>A0A813GT85_POLGL</name>
<organism evidence="2 4">
    <name type="scientific">Polarella glacialis</name>
    <name type="common">Dinoflagellate</name>
    <dbReference type="NCBI Taxonomy" id="89957"/>
    <lineage>
        <taxon>Eukaryota</taxon>
        <taxon>Sar</taxon>
        <taxon>Alveolata</taxon>
        <taxon>Dinophyceae</taxon>
        <taxon>Suessiales</taxon>
        <taxon>Suessiaceae</taxon>
        <taxon>Polarella</taxon>
    </lineage>
</organism>
<evidence type="ECO:0000313" key="2">
    <source>
        <dbReference type="EMBL" id="CAE8628449.1"/>
    </source>
</evidence>
<accession>A0A813GT85</accession>
<evidence type="ECO:0000313" key="3">
    <source>
        <dbReference type="EMBL" id="CAE8628452.1"/>
    </source>
</evidence>
<dbReference type="EMBL" id="CAJNNV010029402">
    <property type="protein sequence ID" value="CAE8628452.1"/>
    <property type="molecule type" value="Genomic_DNA"/>
</dbReference>